<proteinExistence type="predicted"/>
<sequence>MSEPEAMFEVRRFHLDWSKREELFSYELMDELRVIDELLNMALRGVDWLGCCKHLWLIGRRTLQIVCASTGRPYSAAHAWSTQLSSVHRSTDSTSKIKRLIVLLLICMQNRLDSSLFIILGEFLENFALCGRRLSVLYFAGLHTVESTSTAAAMASAASKVKEQDRLEKAVAIVMKHAVTITEKKNDVPTMEGCVALFREHGQKWLDGYLEDSSLVKFSVIGWKMVVKSKRDADINSSTQMEGAVLQSLKEIADFQPKGATVDDLWSFFQAAYTMPESVDGLK</sequence>
<dbReference type="Proteomes" id="UP000186922">
    <property type="component" value="Unassembled WGS sequence"/>
</dbReference>
<evidence type="ECO:0000313" key="1">
    <source>
        <dbReference type="EMBL" id="GAV08411.1"/>
    </source>
</evidence>
<accession>A0A1D1W4P4</accession>
<comment type="caution">
    <text evidence="1">The sequence shown here is derived from an EMBL/GenBank/DDBJ whole genome shotgun (WGS) entry which is preliminary data.</text>
</comment>
<gene>
    <name evidence="1" type="primary">RvY_18103-1</name>
    <name evidence="1" type="synonym">RvY_18103.1</name>
    <name evidence="1" type="ORF">RvY_18103</name>
</gene>
<name>A0A1D1W4P4_RAMVA</name>
<evidence type="ECO:0000313" key="2">
    <source>
        <dbReference type="Proteomes" id="UP000186922"/>
    </source>
</evidence>
<dbReference type="AlphaFoldDB" id="A0A1D1W4P4"/>
<organism evidence="1 2">
    <name type="scientific">Ramazzottius varieornatus</name>
    <name type="common">Water bear</name>
    <name type="synonym">Tardigrade</name>
    <dbReference type="NCBI Taxonomy" id="947166"/>
    <lineage>
        <taxon>Eukaryota</taxon>
        <taxon>Metazoa</taxon>
        <taxon>Ecdysozoa</taxon>
        <taxon>Tardigrada</taxon>
        <taxon>Eutardigrada</taxon>
        <taxon>Parachela</taxon>
        <taxon>Hypsibioidea</taxon>
        <taxon>Ramazzottiidae</taxon>
        <taxon>Ramazzottius</taxon>
    </lineage>
</organism>
<reference evidence="1 2" key="1">
    <citation type="journal article" date="2016" name="Nat. Commun.">
        <title>Extremotolerant tardigrade genome and improved radiotolerance of human cultured cells by tardigrade-unique protein.</title>
        <authorList>
            <person name="Hashimoto T."/>
            <person name="Horikawa D.D."/>
            <person name="Saito Y."/>
            <person name="Kuwahara H."/>
            <person name="Kozuka-Hata H."/>
            <person name="Shin-I T."/>
            <person name="Minakuchi Y."/>
            <person name="Ohishi K."/>
            <person name="Motoyama A."/>
            <person name="Aizu T."/>
            <person name="Enomoto A."/>
            <person name="Kondo K."/>
            <person name="Tanaka S."/>
            <person name="Hara Y."/>
            <person name="Koshikawa S."/>
            <person name="Sagara H."/>
            <person name="Miura T."/>
            <person name="Yokobori S."/>
            <person name="Miyagawa K."/>
            <person name="Suzuki Y."/>
            <person name="Kubo T."/>
            <person name="Oyama M."/>
            <person name="Kohara Y."/>
            <person name="Fujiyama A."/>
            <person name="Arakawa K."/>
            <person name="Katayama T."/>
            <person name="Toyoda A."/>
            <person name="Kunieda T."/>
        </authorList>
    </citation>
    <scope>NUCLEOTIDE SEQUENCE [LARGE SCALE GENOMIC DNA]</scope>
    <source>
        <strain evidence="1 2">YOKOZUNA-1</strain>
    </source>
</reference>
<keyword evidence="2" id="KW-1185">Reference proteome</keyword>
<protein>
    <submittedName>
        <fullName evidence="1">Uncharacterized protein</fullName>
    </submittedName>
</protein>
<dbReference type="EMBL" id="BDGG01000017">
    <property type="protein sequence ID" value="GAV08411.1"/>
    <property type="molecule type" value="Genomic_DNA"/>
</dbReference>